<dbReference type="Pfam" id="PF14647">
    <property type="entry name" value="FAM91_N"/>
    <property type="match status" value="1"/>
</dbReference>
<feature type="domain" description="FAM91 C-terminal" evidence="4">
    <location>
        <begin position="387"/>
        <end position="698"/>
    </location>
</feature>
<organism evidence="6">
    <name type="scientific">Tetraselmis sp. GSL018</name>
    <dbReference type="NCBI Taxonomy" id="582737"/>
    <lineage>
        <taxon>Eukaryota</taxon>
        <taxon>Viridiplantae</taxon>
        <taxon>Chlorophyta</taxon>
        <taxon>core chlorophytes</taxon>
        <taxon>Chlorodendrophyceae</taxon>
        <taxon>Chlorodendrales</taxon>
        <taxon>Chlorodendraceae</taxon>
        <taxon>Tetraselmis</taxon>
    </lineage>
</organism>
<dbReference type="PANTHER" id="PTHR28441:SF2">
    <property type="entry name" value="PROTEIN FAM91A1"/>
    <property type="match status" value="1"/>
</dbReference>
<sequence>MATEEWLFRAIQTKKNYEDLPPRVRSLVSVGEWKARVREYCISRELGWGESQASQVCAEMDYYEALVRHAKGCSRLFPYHLADYITRVLRVTPFRYYSDIVCSALKEEKPYDQIPNFTAADIMRLLGIGRNEYIEILNQCKAKKLLWRVNKGIAREFLPLEPVDTPLEPWWQVSVVNIGEMEYRALTPEELKTLQAACHPGGNQVAGLDAAVVRSLFKRGLLYIDVPILPDDAVTIPHLEGFVSNRDSVGSNADPLEQLLHQIFVAASENITVAELAEMLSVDLSNIQAAVSVACRLGFATRLPRPDGEPLRLQRADSNLAEQLGASMYLRGDAFAGPGTFSDAVPQEPPSARGGSKEGFLGGPLEGISPDASPAEMGLAESASGNSKAVALVVDATVTSFLMMGNLPGLKRHAVTLFEGGRVSGAETMNSLIEELQGVSEERLDVYEGEMQELVAHTRALAQALEFLRSAAPGGLVELLRRESLGGLSPAAAARLLSRAYLAVVPVAPMPGEPLPLAEASLVNYGPTYESCTPWMQLALGQAGGCGLPGVVFVCGQRVWRLPAELGDSSHALLWPWDASEARAPEVPVLVDAVFLLATINDLLTRTPVLVQPLRAEEIPPGEAVGGAHGWHLDAAYVPLPVAVGSLEEEAADGGDLLGVSAASGELSVLCNVGKLVQKITHRIGLPHALGYMRMVQAEGRWVPLDIHLGIPLFSTKLCQQVCSNAKKQGFLSTQSLEGQASGHDVLRSLMASMLQEFSRPTGPRSHSARIRSFSAVPDIMPNQNLLFDGVELKVFEVADIVQDIN</sequence>
<comment type="similarity">
    <text evidence="1">Belongs to the FAM91 family.</text>
</comment>
<dbReference type="InterPro" id="IPR028091">
    <property type="entry name" value="FAM91_N_dom"/>
</dbReference>
<feature type="domain" description="FAM91 N-terminal" evidence="3">
    <location>
        <begin position="11"/>
        <end position="302"/>
    </location>
</feature>
<protein>
    <submittedName>
        <fullName evidence="6">Protein fam91a1-like</fullName>
    </submittedName>
</protein>
<dbReference type="Pfam" id="PF14648">
    <property type="entry name" value="FAM91_C"/>
    <property type="match status" value="1"/>
</dbReference>
<evidence type="ECO:0000259" key="3">
    <source>
        <dbReference type="Pfam" id="PF14647"/>
    </source>
</evidence>
<dbReference type="EMBL" id="GBEZ01012043">
    <property type="protein sequence ID" value="JAC73810.1"/>
    <property type="molecule type" value="Transcribed_RNA"/>
</dbReference>
<dbReference type="InterPro" id="IPR039199">
    <property type="entry name" value="FAM91"/>
</dbReference>
<feature type="region of interest" description="Disordered" evidence="2">
    <location>
        <begin position="339"/>
        <end position="380"/>
    </location>
</feature>
<evidence type="ECO:0000259" key="4">
    <source>
        <dbReference type="Pfam" id="PF14648"/>
    </source>
</evidence>
<dbReference type="AlphaFoldDB" id="A0A061RSW9"/>
<evidence type="ECO:0000313" key="5">
    <source>
        <dbReference type="EMBL" id="JAC68454.1"/>
    </source>
</evidence>
<dbReference type="InterPro" id="IPR028097">
    <property type="entry name" value="FAM91_C_dom"/>
</dbReference>
<dbReference type="PANTHER" id="PTHR28441">
    <property type="entry name" value="PROTEIN FAM91A1"/>
    <property type="match status" value="1"/>
</dbReference>
<gene>
    <name evidence="6" type="ORF">TSPGSL018_27749</name>
    <name evidence="5" type="ORF">TSPGSL018_8680</name>
</gene>
<evidence type="ECO:0000256" key="2">
    <source>
        <dbReference type="SAM" id="MobiDB-lite"/>
    </source>
</evidence>
<name>A0A061RSW9_9CHLO</name>
<proteinExistence type="inferred from homology"/>
<evidence type="ECO:0000313" key="6">
    <source>
        <dbReference type="EMBL" id="JAC73810.1"/>
    </source>
</evidence>
<evidence type="ECO:0000256" key="1">
    <source>
        <dbReference type="ARBA" id="ARBA00010319"/>
    </source>
</evidence>
<dbReference type="EMBL" id="GBEZ01017928">
    <property type="protein sequence ID" value="JAC68454.1"/>
    <property type="molecule type" value="Transcribed_RNA"/>
</dbReference>
<accession>A0A061RSW9</accession>
<reference evidence="6" key="1">
    <citation type="submission" date="2014-05" db="EMBL/GenBank/DDBJ databases">
        <title>The transcriptome of the halophilic microalga Tetraselmis sp. GSL018 isolated from the Great Salt Lake, Utah.</title>
        <authorList>
            <person name="Jinkerson R.E."/>
            <person name="D'Adamo S."/>
            <person name="Posewitz M.C."/>
        </authorList>
    </citation>
    <scope>NUCLEOTIDE SEQUENCE</scope>
    <source>
        <strain evidence="6">GSL018</strain>
    </source>
</reference>